<dbReference type="PROSITE" id="PS51910">
    <property type="entry name" value="GH18_2"/>
    <property type="match status" value="1"/>
</dbReference>
<dbReference type="EMBL" id="MN738866">
    <property type="protein sequence ID" value="QHT28978.1"/>
    <property type="molecule type" value="Genomic_DNA"/>
</dbReference>
<dbReference type="InterPro" id="IPR001223">
    <property type="entry name" value="Glyco_hydro18_cat"/>
</dbReference>
<accession>A0A6C0EJ02</accession>
<evidence type="ECO:0000313" key="2">
    <source>
        <dbReference type="EMBL" id="QHT28978.1"/>
    </source>
</evidence>
<sequence length="275" mass="30878">MKRIIYYYQTLCGLDDILNIEDTVVTHIHLSSIHFGQNSNKSPYINLNDSPPDSSCFNSMWTDIAKAKKKGINIVLMVGGAGGAFTDLFNNFDVYYELLKKTIEDHPDISGIDLDVEEPVTLDNIKMLINKIRTDFGDSFSISMAPVSYALKNDGSGMGGFSYKELFNSTEGKYIDYFNGQFYGDFTAESYNAVIANGYPAGKIVMGMVSGDFNTRETYQNALDQVAEISKNTVMGGVFVWEYFDSPPEKENHLKWAEDMHIALNIKLFKQCIIL</sequence>
<dbReference type="SUPFAM" id="SSF51445">
    <property type="entry name" value="(Trans)glycosidases"/>
    <property type="match status" value="1"/>
</dbReference>
<reference evidence="2" key="1">
    <citation type="journal article" date="2020" name="Nature">
        <title>Giant virus diversity and host interactions through global metagenomics.</title>
        <authorList>
            <person name="Schulz F."/>
            <person name="Roux S."/>
            <person name="Paez-Espino D."/>
            <person name="Jungbluth S."/>
            <person name="Walsh D.A."/>
            <person name="Denef V.J."/>
            <person name="McMahon K.D."/>
            <person name="Konstantinidis K.T."/>
            <person name="Eloe-Fadrosh E.A."/>
            <person name="Kyrpides N.C."/>
            <person name="Woyke T."/>
        </authorList>
    </citation>
    <scope>NUCLEOTIDE SEQUENCE</scope>
    <source>
        <strain evidence="2">GVMAG-M-3300001351-8</strain>
    </source>
</reference>
<dbReference type="AlphaFoldDB" id="A0A6C0EJ02"/>
<dbReference type="Gene3D" id="3.20.20.80">
    <property type="entry name" value="Glycosidases"/>
    <property type="match status" value="1"/>
</dbReference>
<organism evidence="2">
    <name type="scientific">viral metagenome</name>
    <dbReference type="NCBI Taxonomy" id="1070528"/>
    <lineage>
        <taxon>unclassified sequences</taxon>
        <taxon>metagenomes</taxon>
        <taxon>organismal metagenomes</taxon>
    </lineage>
</organism>
<proteinExistence type="predicted"/>
<dbReference type="GO" id="GO:0005975">
    <property type="term" value="P:carbohydrate metabolic process"/>
    <property type="evidence" value="ECO:0007669"/>
    <property type="project" value="InterPro"/>
</dbReference>
<name>A0A6C0EJ02_9ZZZZ</name>
<dbReference type="InterPro" id="IPR017853">
    <property type="entry name" value="GH"/>
</dbReference>
<feature type="domain" description="GH18" evidence="1">
    <location>
        <begin position="2"/>
        <end position="267"/>
    </location>
</feature>
<evidence type="ECO:0000259" key="1">
    <source>
        <dbReference type="PROSITE" id="PS51910"/>
    </source>
</evidence>
<protein>
    <recommendedName>
        <fullName evidence="1">GH18 domain-containing protein</fullName>
    </recommendedName>
</protein>